<evidence type="ECO:0000313" key="2">
    <source>
        <dbReference type="EMBL" id="OGF99724.1"/>
    </source>
</evidence>
<proteinExistence type="predicted"/>
<keyword evidence="1" id="KW-1133">Transmembrane helix</keyword>
<dbReference type="Pfam" id="PF08309">
    <property type="entry name" value="LVIVD"/>
    <property type="match status" value="1"/>
</dbReference>
<gene>
    <name evidence="2" type="ORF">A2Y99_02010</name>
</gene>
<sequence>MRFFLNNYQKTGQSLIELVIVIGLTSIFLPVVLTGLVSSREGKAQQGQRLNATALLNEANEAVRSVREGGWTTFAVNDVYHPQISGNSWTLQPLEEELNGFTRKIEVSDVYRDTDGAIVASGGRIDPSTKKVITTVSWNTPFPSAISSTGYLTRYLNNLTSSQTTEADFNQSTGDGIVITNDLGGEIQLGIGGGGSWCDPNLSMTAFDLPKQGVANGISAIEGWVFAGTGDNASGESYAKVQISNDKPPVATLIGTFSKSKTNGVFGETNYGYIATDTNSKEIIILDIASLPYTEIGYFNSPDVTDANSIFVTGNTGYMTAGNVLYNFDLTQKTDSRPALDSDGVTLSEIGNKVTVVGNYAYVASSSTSIQLQIIDVSNPANLTIVGQAQVDGLGGKDIFVNSSGTRAYLVTDTSLTQKEFFIIDITTKTGDRPTLGSYDSNGMNPKGVTVVPGNRAIIVGTGGEEYQVIKITDETNPTHCGGLNIDTGINGLSSVLETDGDAYSYIITGDAGSELKIIEGGPGGSHSTEGWFESHTFIDPGFPVAFNHFTVNSVLPILTSLRYQMAAADSIDGSCSGVNFSYVGPDGTGDTYFSGSSRIPFDDDGIGYENPGSCFRYKIYFSTQEITMTPVFYDITVNYSP</sequence>
<dbReference type="Proteomes" id="UP000178230">
    <property type="component" value="Unassembled WGS sequence"/>
</dbReference>
<feature type="transmembrane region" description="Helical" evidence="1">
    <location>
        <begin position="15"/>
        <end position="37"/>
    </location>
</feature>
<organism evidence="2 3">
    <name type="scientific">Candidatus Gottesmanbacteria bacterium RBG_13_37_7</name>
    <dbReference type="NCBI Taxonomy" id="1798369"/>
    <lineage>
        <taxon>Bacteria</taxon>
        <taxon>Candidatus Gottesmaniibacteriota</taxon>
    </lineage>
</organism>
<name>A0A1F5YHV1_9BACT</name>
<keyword evidence="1" id="KW-0812">Transmembrane</keyword>
<accession>A0A1F5YHV1</accession>
<keyword evidence="1" id="KW-0472">Membrane</keyword>
<comment type="caution">
    <text evidence="2">The sequence shown here is derived from an EMBL/GenBank/DDBJ whole genome shotgun (WGS) entry which is preliminary data.</text>
</comment>
<evidence type="ECO:0000313" key="3">
    <source>
        <dbReference type="Proteomes" id="UP000178230"/>
    </source>
</evidence>
<protein>
    <submittedName>
        <fullName evidence="2">Uncharacterized protein</fullName>
    </submittedName>
</protein>
<dbReference type="AlphaFoldDB" id="A0A1F5YHV1"/>
<dbReference type="InterPro" id="IPR013211">
    <property type="entry name" value="LVIVD"/>
</dbReference>
<evidence type="ECO:0000256" key="1">
    <source>
        <dbReference type="SAM" id="Phobius"/>
    </source>
</evidence>
<reference evidence="2 3" key="1">
    <citation type="journal article" date="2016" name="Nat. Commun.">
        <title>Thousands of microbial genomes shed light on interconnected biogeochemical processes in an aquifer system.</title>
        <authorList>
            <person name="Anantharaman K."/>
            <person name="Brown C.T."/>
            <person name="Hug L.A."/>
            <person name="Sharon I."/>
            <person name="Castelle C.J."/>
            <person name="Probst A.J."/>
            <person name="Thomas B.C."/>
            <person name="Singh A."/>
            <person name="Wilkins M.J."/>
            <person name="Karaoz U."/>
            <person name="Brodie E.L."/>
            <person name="Williams K.H."/>
            <person name="Hubbard S.S."/>
            <person name="Banfield J.F."/>
        </authorList>
    </citation>
    <scope>NUCLEOTIDE SEQUENCE [LARGE SCALE GENOMIC DNA]</scope>
</reference>
<dbReference type="EMBL" id="MFIY01000043">
    <property type="protein sequence ID" value="OGF99724.1"/>
    <property type="molecule type" value="Genomic_DNA"/>
</dbReference>